<protein>
    <submittedName>
        <fullName evidence="11">Peptide ABC transporter permease</fullName>
    </submittedName>
</protein>
<keyword evidence="3" id="KW-1003">Cell membrane</keyword>
<evidence type="ECO:0000256" key="3">
    <source>
        <dbReference type="ARBA" id="ARBA00022475"/>
    </source>
</evidence>
<proteinExistence type="inferred from homology"/>
<dbReference type="InterPro" id="IPR035906">
    <property type="entry name" value="MetI-like_sf"/>
</dbReference>
<dbReference type="InterPro" id="IPR050366">
    <property type="entry name" value="BP-dependent_transpt_permease"/>
</dbReference>
<feature type="transmembrane region" description="Helical" evidence="9">
    <location>
        <begin position="240"/>
        <end position="261"/>
    </location>
</feature>
<evidence type="ECO:0000259" key="10">
    <source>
        <dbReference type="PROSITE" id="PS50928"/>
    </source>
</evidence>
<comment type="similarity">
    <text evidence="9">Belongs to the binding-protein-dependent transport system permease family.</text>
</comment>
<comment type="subcellular location">
    <subcellularLocation>
        <location evidence="1 9">Cell membrane</location>
        <topology evidence="1 9">Multi-pass membrane protein</topology>
    </subcellularLocation>
</comment>
<keyword evidence="12" id="KW-1185">Reference proteome</keyword>
<dbReference type="Pfam" id="PF00528">
    <property type="entry name" value="BPD_transp_1"/>
    <property type="match status" value="1"/>
</dbReference>
<evidence type="ECO:0000256" key="2">
    <source>
        <dbReference type="ARBA" id="ARBA00022448"/>
    </source>
</evidence>
<feature type="transmembrane region" description="Helical" evidence="9">
    <location>
        <begin position="7"/>
        <end position="29"/>
    </location>
</feature>
<feature type="domain" description="ABC transmembrane type-1" evidence="10">
    <location>
        <begin position="71"/>
        <end position="261"/>
    </location>
</feature>
<evidence type="ECO:0000313" key="12">
    <source>
        <dbReference type="Proteomes" id="UP000032564"/>
    </source>
</evidence>
<keyword evidence="8 9" id="KW-0472">Membrane</keyword>
<feature type="transmembrane region" description="Helical" evidence="9">
    <location>
        <begin position="196"/>
        <end position="217"/>
    </location>
</feature>
<dbReference type="PANTHER" id="PTHR43386:SF1">
    <property type="entry name" value="D,D-DIPEPTIDE TRANSPORT SYSTEM PERMEASE PROTEIN DDPC-RELATED"/>
    <property type="match status" value="1"/>
</dbReference>
<evidence type="ECO:0000313" key="11">
    <source>
        <dbReference type="EMBL" id="KJF70632.1"/>
    </source>
</evidence>
<dbReference type="PROSITE" id="PS50928">
    <property type="entry name" value="ABC_TM1"/>
    <property type="match status" value="1"/>
</dbReference>
<dbReference type="InterPro" id="IPR000515">
    <property type="entry name" value="MetI-like"/>
</dbReference>
<dbReference type="EMBL" id="JWIT01000030">
    <property type="protein sequence ID" value="KJF70632.1"/>
    <property type="molecule type" value="Genomic_DNA"/>
</dbReference>
<dbReference type="PANTHER" id="PTHR43386">
    <property type="entry name" value="OLIGOPEPTIDE TRANSPORT SYSTEM PERMEASE PROTEIN APPC"/>
    <property type="match status" value="1"/>
</dbReference>
<feature type="transmembrane region" description="Helical" evidence="9">
    <location>
        <begin position="137"/>
        <end position="153"/>
    </location>
</feature>
<sequence>MTGRRAAIAIIASPAFILVGIIAAVAVVAPPLAPYDALATSANVLQPPSVEHWFGTDSVGRDIFSRVLVSTRLDLGIAASAVSVAFLIGTTFGALAGYYGGWTDRVIGRLVDTIMAFPLFVLAMGIVAALGNSIENVVYATIIINLPFYIRFARGEVNARRNIAYVEAARASGNNDFQIIALHIVPNIMPAMMVQISLNMGWAIMNAASLSFVGLGVRPPLPEWGIMVFEGASNIISGEWWTFVFPGAALMLAIACFDLLGESLRLRMDPRSAR</sequence>
<evidence type="ECO:0000256" key="4">
    <source>
        <dbReference type="ARBA" id="ARBA00022692"/>
    </source>
</evidence>
<comment type="caution">
    <text evidence="11">The sequence shown here is derived from an EMBL/GenBank/DDBJ whole genome shotgun (WGS) entry which is preliminary data.</text>
</comment>
<keyword evidence="6" id="KW-0653">Protein transport</keyword>
<organism evidence="11 12">
    <name type="scientific">Agrobacterium arsenijevicii</name>
    <dbReference type="NCBI Taxonomy" id="1585697"/>
    <lineage>
        <taxon>Bacteria</taxon>
        <taxon>Pseudomonadati</taxon>
        <taxon>Pseudomonadota</taxon>
        <taxon>Alphaproteobacteria</taxon>
        <taxon>Hyphomicrobiales</taxon>
        <taxon>Rhizobiaceae</taxon>
        <taxon>Rhizobium/Agrobacterium group</taxon>
        <taxon>Agrobacterium</taxon>
    </lineage>
</organism>
<keyword evidence="2 9" id="KW-0813">Transport</keyword>
<accession>A0ABR5D0P1</accession>
<evidence type="ECO:0000256" key="5">
    <source>
        <dbReference type="ARBA" id="ARBA00022856"/>
    </source>
</evidence>
<keyword evidence="4 9" id="KW-0812">Transmembrane</keyword>
<dbReference type="CDD" id="cd06261">
    <property type="entry name" value="TM_PBP2"/>
    <property type="match status" value="1"/>
</dbReference>
<dbReference type="Proteomes" id="UP000032564">
    <property type="component" value="Unassembled WGS sequence"/>
</dbReference>
<gene>
    <name evidence="11" type="ORF">RP75_25375</name>
</gene>
<evidence type="ECO:0000256" key="9">
    <source>
        <dbReference type="RuleBase" id="RU363032"/>
    </source>
</evidence>
<keyword evidence="7 9" id="KW-1133">Transmembrane helix</keyword>
<evidence type="ECO:0000256" key="7">
    <source>
        <dbReference type="ARBA" id="ARBA00022989"/>
    </source>
</evidence>
<evidence type="ECO:0000256" key="6">
    <source>
        <dbReference type="ARBA" id="ARBA00022927"/>
    </source>
</evidence>
<evidence type="ECO:0000256" key="1">
    <source>
        <dbReference type="ARBA" id="ARBA00004651"/>
    </source>
</evidence>
<feature type="transmembrane region" description="Helical" evidence="9">
    <location>
        <begin position="75"/>
        <end position="98"/>
    </location>
</feature>
<dbReference type="SUPFAM" id="SSF161098">
    <property type="entry name" value="MetI-like"/>
    <property type="match status" value="1"/>
</dbReference>
<keyword evidence="5" id="KW-0571">Peptide transport</keyword>
<reference evidence="11 12" key="1">
    <citation type="submission" date="2014-12" db="EMBL/GenBank/DDBJ databases">
        <authorList>
            <person name="Kuzmanovic N."/>
            <person name="Pulawska J."/>
            <person name="Obradovic A."/>
        </authorList>
    </citation>
    <scope>NUCLEOTIDE SEQUENCE [LARGE SCALE GENOMIC DNA]</scope>
    <source>
        <strain evidence="11 12">KFB 330</strain>
    </source>
</reference>
<evidence type="ECO:0000256" key="8">
    <source>
        <dbReference type="ARBA" id="ARBA00023136"/>
    </source>
</evidence>
<dbReference type="Gene3D" id="1.10.3720.10">
    <property type="entry name" value="MetI-like"/>
    <property type="match status" value="1"/>
</dbReference>
<name>A0ABR5D0P1_9HYPH</name>
<feature type="transmembrane region" description="Helical" evidence="9">
    <location>
        <begin position="110"/>
        <end position="131"/>
    </location>
</feature>